<dbReference type="RefSeq" id="WP_205103080.1">
    <property type="nucleotide sequence ID" value="NZ_JACJJG010000003.1"/>
</dbReference>
<organism evidence="1 2">
    <name type="scientific">Marseilla massiliensis</name>
    <dbReference type="NCBI Taxonomy" id="1841864"/>
    <lineage>
        <taxon>Bacteria</taxon>
        <taxon>Pseudomonadati</taxon>
        <taxon>Bacteroidota</taxon>
        <taxon>Bacteroidia</taxon>
        <taxon>Bacteroidales</taxon>
        <taxon>Prevotellaceae</taxon>
        <taxon>Marseilla</taxon>
    </lineage>
</organism>
<evidence type="ECO:0000313" key="1">
    <source>
        <dbReference type="EMBL" id="MBM6672595.1"/>
    </source>
</evidence>
<dbReference type="EMBL" id="JACJJG010000003">
    <property type="protein sequence ID" value="MBM6672595.1"/>
    <property type="molecule type" value="Genomic_DNA"/>
</dbReference>
<keyword evidence="2" id="KW-1185">Reference proteome</keyword>
<name>A0A939B6I6_9BACT</name>
<dbReference type="AlphaFoldDB" id="A0A939B6I6"/>
<dbReference type="Proteomes" id="UP000706891">
    <property type="component" value="Unassembled WGS sequence"/>
</dbReference>
<sequence>MANEIPELDDLLKGVNGPDTGTKLSDADITVTQAVGQSSTDGCWDRFLACIESTKPQDRDGRLACKIDRDLADTLDDCDIRGRCRSDLVNAIVRAFIGAYLPRLADYRREKKSLFDGFREDEPQDNKKTQ</sequence>
<reference evidence="1" key="1">
    <citation type="submission" date="2020-08" db="EMBL/GenBank/DDBJ databases">
        <authorList>
            <person name="Cejkova D."/>
            <person name="Kubasova T."/>
            <person name="Jahodarova E."/>
            <person name="Rychlik I."/>
        </authorList>
    </citation>
    <scope>NUCLEOTIDE SEQUENCE</scope>
    <source>
        <strain evidence="1">An824</strain>
    </source>
</reference>
<comment type="caution">
    <text evidence="1">The sequence shown here is derived from an EMBL/GenBank/DDBJ whole genome shotgun (WGS) entry which is preliminary data.</text>
</comment>
<proteinExistence type="predicted"/>
<evidence type="ECO:0000313" key="2">
    <source>
        <dbReference type="Proteomes" id="UP000706891"/>
    </source>
</evidence>
<reference evidence="1" key="2">
    <citation type="journal article" date="2021" name="Sci. Rep.">
        <title>The distribution of antibiotic resistance genes in chicken gut microbiota commensals.</title>
        <authorList>
            <person name="Juricova H."/>
            <person name="Matiasovicova J."/>
            <person name="Kubasova T."/>
            <person name="Cejkova D."/>
            <person name="Rychlik I."/>
        </authorList>
    </citation>
    <scope>NUCLEOTIDE SEQUENCE</scope>
    <source>
        <strain evidence="1">An824</strain>
    </source>
</reference>
<protein>
    <submittedName>
        <fullName evidence="1">Uncharacterized protein</fullName>
    </submittedName>
</protein>
<accession>A0A939B6I6</accession>
<gene>
    <name evidence="1" type="ORF">H6A34_01645</name>
</gene>